<dbReference type="Proteomes" id="UP000790787">
    <property type="component" value="Chromosome 3"/>
</dbReference>
<sequence length="379" mass="44424">MTNPGSVTRLHKSEDRRFMYVFIALNASIIGWKYCYPIVVVDGTFLKSSHRGIMLTASVQDAADSENDASWEWFFEMFRQAFGERERMCIVSDRHASILRGASIVYPEVSHCVCIFHLWNNIKKQFKKNRDRLREVFLQWPEHTKLKILIASWKIWTTLIRGSMVMTSNIAESLNARNREARELPIMSLLDYMMNLVIEWNNTNRMTAMSTFIDIGQKYHEVLKENSYLSQKMTVKPSTDYVYVVMDTEQRRNIVCMQKRECSCKRFQVDEIPCPHAMVVLDYSHMEAPKYCFAYYTKEYFKKTYEVPVNPLPDETTWDLPTKVLDNMVLPPIVKGKPGRPTKSRRKGLYEYLYIETVTCGLCGKQGHNRRTCRNAEDN</sequence>
<proteinExistence type="predicted"/>
<organism evidence="1 2">
    <name type="scientific">Nicotiana tabacum</name>
    <name type="common">Common tobacco</name>
    <dbReference type="NCBI Taxonomy" id="4097"/>
    <lineage>
        <taxon>Eukaryota</taxon>
        <taxon>Viridiplantae</taxon>
        <taxon>Streptophyta</taxon>
        <taxon>Embryophyta</taxon>
        <taxon>Tracheophyta</taxon>
        <taxon>Spermatophyta</taxon>
        <taxon>Magnoliopsida</taxon>
        <taxon>eudicotyledons</taxon>
        <taxon>Gunneridae</taxon>
        <taxon>Pentapetalae</taxon>
        <taxon>asterids</taxon>
        <taxon>lamiids</taxon>
        <taxon>Solanales</taxon>
        <taxon>Solanaceae</taxon>
        <taxon>Nicotianoideae</taxon>
        <taxon>Nicotianeae</taxon>
        <taxon>Nicotiana</taxon>
    </lineage>
</organism>
<evidence type="ECO:0000313" key="1">
    <source>
        <dbReference type="Proteomes" id="UP000790787"/>
    </source>
</evidence>
<name>A0AC58TRG2_TOBAC</name>
<evidence type="ECO:0000313" key="2">
    <source>
        <dbReference type="RefSeq" id="XP_075099817.1"/>
    </source>
</evidence>
<keyword evidence="1" id="KW-1185">Reference proteome</keyword>
<accession>A0AC58TRG2</accession>
<reference evidence="2" key="2">
    <citation type="submission" date="2025-08" db="UniProtKB">
        <authorList>
            <consortium name="RefSeq"/>
        </authorList>
    </citation>
    <scope>IDENTIFICATION</scope>
    <source>
        <tissue evidence="2">Leaf</tissue>
    </source>
</reference>
<protein>
    <submittedName>
        <fullName evidence="2">Uncharacterized protein LOC142176364</fullName>
    </submittedName>
</protein>
<reference evidence="1" key="1">
    <citation type="journal article" date="2014" name="Nat. Commun.">
        <title>The tobacco genome sequence and its comparison with those of tomato and potato.</title>
        <authorList>
            <person name="Sierro N."/>
            <person name="Battey J.N."/>
            <person name="Ouadi S."/>
            <person name="Bakaher N."/>
            <person name="Bovet L."/>
            <person name="Willig A."/>
            <person name="Goepfert S."/>
            <person name="Peitsch M.C."/>
            <person name="Ivanov N.V."/>
        </authorList>
    </citation>
    <scope>NUCLEOTIDE SEQUENCE [LARGE SCALE GENOMIC DNA]</scope>
</reference>
<dbReference type="RefSeq" id="XP_075099817.1">
    <property type="nucleotide sequence ID" value="XM_075243716.1"/>
</dbReference>
<gene>
    <name evidence="2" type="primary">LOC142176364</name>
</gene>